<evidence type="ECO:0000313" key="2">
    <source>
        <dbReference type="Proteomes" id="UP001487740"/>
    </source>
</evidence>
<dbReference type="InterPro" id="IPR011009">
    <property type="entry name" value="Kinase-like_dom_sf"/>
</dbReference>
<dbReference type="Proteomes" id="UP001487740">
    <property type="component" value="Unassembled WGS sequence"/>
</dbReference>
<reference evidence="1 2" key="1">
    <citation type="submission" date="2023-03" db="EMBL/GenBank/DDBJ databases">
        <title>High-quality genome of Scylla paramamosain provides insights in environmental adaptation.</title>
        <authorList>
            <person name="Zhang L."/>
        </authorList>
    </citation>
    <scope>NUCLEOTIDE SEQUENCE [LARGE SCALE GENOMIC DNA]</scope>
    <source>
        <strain evidence="1">LZ_2023a</strain>
        <tissue evidence="1">Muscle</tissue>
    </source>
</reference>
<evidence type="ECO:0000313" key="1">
    <source>
        <dbReference type="EMBL" id="KAK8380446.1"/>
    </source>
</evidence>
<name>A0AAW0SZ59_SCYPA</name>
<dbReference type="SUPFAM" id="SSF56112">
    <property type="entry name" value="Protein kinase-like (PK-like)"/>
    <property type="match status" value="1"/>
</dbReference>
<organism evidence="1 2">
    <name type="scientific">Scylla paramamosain</name>
    <name type="common">Mud crab</name>
    <dbReference type="NCBI Taxonomy" id="85552"/>
    <lineage>
        <taxon>Eukaryota</taxon>
        <taxon>Metazoa</taxon>
        <taxon>Ecdysozoa</taxon>
        <taxon>Arthropoda</taxon>
        <taxon>Crustacea</taxon>
        <taxon>Multicrustacea</taxon>
        <taxon>Malacostraca</taxon>
        <taxon>Eumalacostraca</taxon>
        <taxon>Eucarida</taxon>
        <taxon>Decapoda</taxon>
        <taxon>Pleocyemata</taxon>
        <taxon>Brachyura</taxon>
        <taxon>Eubrachyura</taxon>
        <taxon>Portunoidea</taxon>
        <taxon>Portunidae</taxon>
        <taxon>Portuninae</taxon>
        <taxon>Scylla</taxon>
    </lineage>
</organism>
<sequence>MVEVFVGDTCYKYLQECCVGSFLNSLVTIVRPVGGDSRQGNRSQRQFHLIDLGLACRFGQVATELLLRYLSDADKESFMEWTVPSHKPEDVHGCDLSEVKDEESQPSWGHSKWLAPEVIPHWSVFIPGDMYSLGILVMEVASCCELTFLIRPLWKVAELCLPANPRRRCSLTRLSHAIATLKSRLAADQLGQTLGVFLPITETESAG</sequence>
<dbReference type="Gene3D" id="1.10.510.10">
    <property type="entry name" value="Transferase(Phosphotransferase) domain 1"/>
    <property type="match status" value="1"/>
</dbReference>
<dbReference type="AlphaFoldDB" id="A0AAW0SZ59"/>
<protein>
    <recommendedName>
        <fullName evidence="3">Protein kinase domain-containing protein</fullName>
    </recommendedName>
</protein>
<evidence type="ECO:0008006" key="3">
    <source>
        <dbReference type="Google" id="ProtNLM"/>
    </source>
</evidence>
<gene>
    <name evidence="1" type="ORF">O3P69_016789</name>
</gene>
<comment type="caution">
    <text evidence="1">The sequence shown here is derived from an EMBL/GenBank/DDBJ whole genome shotgun (WGS) entry which is preliminary data.</text>
</comment>
<proteinExistence type="predicted"/>
<accession>A0AAW0SZ59</accession>
<dbReference type="EMBL" id="JARAKH010000042">
    <property type="protein sequence ID" value="KAK8380446.1"/>
    <property type="molecule type" value="Genomic_DNA"/>
</dbReference>
<keyword evidence="2" id="KW-1185">Reference proteome</keyword>